<evidence type="ECO:0000256" key="11">
    <source>
        <dbReference type="SAM" id="MobiDB-lite"/>
    </source>
</evidence>
<evidence type="ECO:0000256" key="2">
    <source>
        <dbReference type="ARBA" id="ARBA00022723"/>
    </source>
</evidence>
<feature type="domain" description="C2H2-type" evidence="12">
    <location>
        <begin position="266"/>
        <end position="293"/>
    </location>
</feature>
<dbReference type="Pfam" id="PF05699">
    <property type="entry name" value="Dimer_Tnp_hAT"/>
    <property type="match status" value="1"/>
</dbReference>
<evidence type="ECO:0000259" key="12">
    <source>
        <dbReference type="PROSITE" id="PS50157"/>
    </source>
</evidence>
<keyword evidence="5" id="KW-0862">Zinc</keyword>
<dbReference type="FunFam" id="3.30.160.60:FF:002343">
    <property type="entry name" value="Zinc finger protein 33A"/>
    <property type="match status" value="1"/>
</dbReference>
<dbReference type="Gene3D" id="1.10.4020.10">
    <property type="entry name" value="DNA breaking-rejoining enzymes"/>
    <property type="match status" value="1"/>
</dbReference>
<feature type="compositionally biased region" description="Basic and acidic residues" evidence="11">
    <location>
        <begin position="360"/>
        <end position="380"/>
    </location>
</feature>
<dbReference type="RefSeq" id="XP_054834878.1">
    <property type="nucleotide sequence ID" value="XM_054978903.1"/>
</dbReference>
<dbReference type="PROSITE" id="PS50804">
    <property type="entry name" value="SCAN_BOX"/>
    <property type="match status" value="1"/>
</dbReference>
<comment type="subcellular location">
    <subcellularLocation>
        <location evidence="1">Nucleus</location>
    </subcellularLocation>
</comment>
<accession>A0AA97JBA3</accession>
<feature type="region of interest" description="Disordered" evidence="11">
    <location>
        <begin position="342"/>
        <end position="402"/>
    </location>
</feature>
<reference evidence="16 17" key="1">
    <citation type="submission" date="2025-04" db="UniProtKB">
        <authorList>
            <consortium name="RefSeq"/>
        </authorList>
    </citation>
    <scope>IDENTIFICATION</scope>
    <source>
        <tissue evidence="16 17">Blood</tissue>
    </source>
</reference>
<evidence type="ECO:0000313" key="17">
    <source>
        <dbReference type="RefSeq" id="XP_054834878.1"/>
    </source>
</evidence>
<dbReference type="Gene3D" id="3.30.160.60">
    <property type="entry name" value="Classic Zinc Finger"/>
    <property type="match status" value="2"/>
</dbReference>
<evidence type="ECO:0000256" key="4">
    <source>
        <dbReference type="ARBA" id="ARBA00022771"/>
    </source>
</evidence>
<proteinExistence type="predicted"/>
<keyword evidence="3" id="KW-0677">Repeat</keyword>
<dbReference type="InterPro" id="IPR052865">
    <property type="entry name" value="Zinc_finger_BED"/>
</dbReference>
<dbReference type="InterPro" id="IPR036236">
    <property type="entry name" value="Znf_C2H2_sf"/>
</dbReference>
<keyword evidence="4 10" id="KW-0863">Zinc-finger</keyword>
<dbReference type="InterPro" id="IPR038269">
    <property type="entry name" value="SCAN_sf"/>
</dbReference>
<dbReference type="SUPFAM" id="SSF47353">
    <property type="entry name" value="Retrovirus capsid dimerization domain-like"/>
    <property type="match status" value="1"/>
</dbReference>
<feature type="domain" description="C2H2-type" evidence="12">
    <location>
        <begin position="294"/>
        <end position="321"/>
    </location>
</feature>
<dbReference type="Pfam" id="PF00096">
    <property type="entry name" value="zf-C2H2"/>
    <property type="match status" value="1"/>
</dbReference>
<dbReference type="GO" id="GO:0003677">
    <property type="term" value="F:DNA binding"/>
    <property type="evidence" value="ECO:0007669"/>
    <property type="project" value="UniProtKB-KW"/>
</dbReference>
<dbReference type="Proteomes" id="UP001190640">
    <property type="component" value="Chromosome 4"/>
</dbReference>
<feature type="compositionally biased region" description="Basic and acidic residues" evidence="11">
    <location>
        <begin position="508"/>
        <end position="526"/>
    </location>
</feature>
<dbReference type="InterPro" id="IPR036051">
    <property type="entry name" value="KRAB_dom_sf"/>
</dbReference>
<feature type="domain" description="KRAB" evidence="14">
    <location>
        <begin position="116"/>
        <end position="188"/>
    </location>
</feature>
<dbReference type="Gene3D" id="6.10.140.140">
    <property type="match status" value="1"/>
</dbReference>
<gene>
    <name evidence="16 17" type="primary">LOC129329364</name>
</gene>
<evidence type="ECO:0000256" key="9">
    <source>
        <dbReference type="ARBA" id="ARBA00023242"/>
    </source>
</evidence>
<dbReference type="KEGG" id="emc:129329364"/>
<dbReference type="PANTHER" id="PTHR47241:SF1">
    <property type="entry name" value="BED-TYPE DOMAIN-CONTAINING PROTEIN"/>
    <property type="match status" value="1"/>
</dbReference>
<dbReference type="InterPro" id="IPR008906">
    <property type="entry name" value="HATC_C_dom"/>
</dbReference>
<feature type="compositionally biased region" description="Basic residues" evidence="11">
    <location>
        <begin position="381"/>
        <end position="394"/>
    </location>
</feature>
<dbReference type="InterPro" id="IPR001909">
    <property type="entry name" value="KRAB"/>
</dbReference>
<evidence type="ECO:0000259" key="14">
    <source>
        <dbReference type="PROSITE" id="PS50805"/>
    </source>
</evidence>
<keyword evidence="7" id="KW-0238">DNA-binding</keyword>
<evidence type="ECO:0000256" key="8">
    <source>
        <dbReference type="ARBA" id="ARBA00023163"/>
    </source>
</evidence>
<evidence type="ECO:0000256" key="1">
    <source>
        <dbReference type="ARBA" id="ARBA00004123"/>
    </source>
</evidence>
<feature type="compositionally biased region" description="Pro residues" evidence="11">
    <location>
        <begin position="542"/>
        <end position="553"/>
    </location>
</feature>
<keyword evidence="2" id="KW-0479">Metal-binding</keyword>
<feature type="domain" description="C2H2-type" evidence="12">
    <location>
        <begin position="322"/>
        <end position="350"/>
    </location>
</feature>
<dbReference type="GO" id="GO:0006355">
    <property type="term" value="P:regulation of DNA-templated transcription"/>
    <property type="evidence" value="ECO:0007669"/>
    <property type="project" value="InterPro"/>
</dbReference>
<dbReference type="Pfam" id="PF01352">
    <property type="entry name" value="KRAB"/>
    <property type="match status" value="1"/>
</dbReference>
<dbReference type="CDD" id="cd07765">
    <property type="entry name" value="KRAB_A-box"/>
    <property type="match status" value="1"/>
</dbReference>
<dbReference type="SMART" id="SM00349">
    <property type="entry name" value="KRAB"/>
    <property type="match status" value="1"/>
</dbReference>
<dbReference type="SUPFAM" id="SSF53098">
    <property type="entry name" value="Ribonuclease H-like"/>
    <property type="match status" value="1"/>
</dbReference>
<feature type="region of interest" description="Disordered" evidence="11">
    <location>
        <begin position="502"/>
        <end position="563"/>
    </location>
</feature>
<dbReference type="SUPFAM" id="SSF109640">
    <property type="entry name" value="KRAB domain (Kruppel-associated box)"/>
    <property type="match status" value="1"/>
</dbReference>
<evidence type="ECO:0000256" key="7">
    <source>
        <dbReference type="ARBA" id="ARBA00023125"/>
    </source>
</evidence>
<evidence type="ECO:0000259" key="13">
    <source>
        <dbReference type="PROSITE" id="PS50804"/>
    </source>
</evidence>
<dbReference type="Pfam" id="PF02892">
    <property type="entry name" value="zf-BED"/>
    <property type="match status" value="1"/>
</dbReference>
<dbReference type="InterPro" id="IPR012337">
    <property type="entry name" value="RNaseH-like_sf"/>
</dbReference>
<evidence type="ECO:0000313" key="16">
    <source>
        <dbReference type="RefSeq" id="XP_054834877.1"/>
    </source>
</evidence>
<feature type="compositionally biased region" description="Low complexity" evidence="11">
    <location>
        <begin position="458"/>
        <end position="468"/>
    </location>
</feature>
<protein>
    <submittedName>
        <fullName evidence="16 17">Uncharacterized protein LOC129329364</fullName>
    </submittedName>
</protein>
<dbReference type="PROSITE" id="PS00028">
    <property type="entry name" value="ZINC_FINGER_C2H2_1"/>
    <property type="match status" value="2"/>
</dbReference>
<dbReference type="GO" id="GO:0005634">
    <property type="term" value="C:nucleus"/>
    <property type="evidence" value="ECO:0007669"/>
    <property type="project" value="UniProtKB-SubCell"/>
</dbReference>
<dbReference type="PROSITE" id="PS50805">
    <property type="entry name" value="KRAB"/>
    <property type="match status" value="1"/>
</dbReference>
<keyword evidence="6" id="KW-0805">Transcription regulation</keyword>
<dbReference type="InterPro" id="IPR013087">
    <property type="entry name" value="Znf_C2H2_type"/>
</dbReference>
<keyword evidence="15" id="KW-1185">Reference proteome</keyword>
<feature type="compositionally biased region" description="Polar residues" evidence="11">
    <location>
        <begin position="350"/>
        <end position="359"/>
    </location>
</feature>
<dbReference type="SMART" id="SM00431">
    <property type="entry name" value="SCAN"/>
    <property type="match status" value="1"/>
</dbReference>
<evidence type="ECO:0000313" key="15">
    <source>
        <dbReference type="Proteomes" id="UP001190640"/>
    </source>
</evidence>
<keyword evidence="8" id="KW-0804">Transcription</keyword>
<dbReference type="PANTHER" id="PTHR47241">
    <property type="entry name" value="FINGER PROTEIN, PUTATIVE-RELATED"/>
    <property type="match status" value="1"/>
</dbReference>
<dbReference type="InterPro" id="IPR003309">
    <property type="entry name" value="SCAN_dom"/>
</dbReference>
<dbReference type="GeneID" id="129329364"/>
<dbReference type="Pfam" id="PF02023">
    <property type="entry name" value="SCAN"/>
    <property type="match status" value="1"/>
</dbReference>
<dbReference type="GO" id="GO:0008270">
    <property type="term" value="F:zinc ion binding"/>
    <property type="evidence" value="ECO:0007669"/>
    <property type="project" value="UniProtKB-KW"/>
</dbReference>
<feature type="compositionally biased region" description="Acidic residues" evidence="11">
    <location>
        <begin position="447"/>
        <end position="457"/>
    </location>
</feature>
<feature type="domain" description="SCAN box" evidence="13">
    <location>
        <begin position="44"/>
        <end position="94"/>
    </location>
</feature>
<dbReference type="SUPFAM" id="SSF57667">
    <property type="entry name" value="beta-beta-alpha zinc fingers"/>
    <property type="match status" value="3"/>
</dbReference>
<evidence type="ECO:0000256" key="10">
    <source>
        <dbReference type="PROSITE-ProRule" id="PRU00042"/>
    </source>
</evidence>
<dbReference type="SMART" id="SM00355">
    <property type="entry name" value="ZnF_C2H2"/>
    <property type="match status" value="3"/>
</dbReference>
<evidence type="ECO:0000256" key="3">
    <source>
        <dbReference type="ARBA" id="ARBA00022737"/>
    </source>
</evidence>
<sequence>MEARKEAGNGRSEEFWGRIRQTLEEAVVNSDVQNQSYQQAEGPREWLQAEKHVKKQILELVVLQKFLAILPQEMQSWLKKCDLQTYDQAVALAEVFLSRHQQEEEEEEERGAQRPVAFKDVTVYFTGEEWALLDAGQRALYRDVMVENYGNVASLGYNTRVQEYEENCWRKRPDQADVEERFLEGSDGKSFQGPKIKKMAGIELVRDSHLHDHVERKPELAFIWEDDAESLELDEGFLKCETMQTNQDFQQCSEFVKNLHLSEKAYICSYCGETFQGTAALLVHERIHIAEKIYKCLQCGRTYSRHSDLFTHQKSHAGENPHQCPSQCGKCSSMKPLLATHQRPHPAGKLSSSGITKRSATIEEVSRGKTGRSERKESGPKRYRTRGRMMKSGKGRISADGAREHKALAGDASQLPFRFGKGRKLADSSGGAADEAFSLADQYLPVEEPEPSSDDDSPSSPCRSIGSSLDSSQKDDHVVQTLENHAGIDGGTLPILQPEHAQGQEGFSAEHDTPSVSRTDNDKDPVAGEMRNSNTGDAECSNPPPSLTWPDPAPRLQSAHGSAPLSFHTNFHQEKEAESMQTPQTFIRNTASEICAPAEGCSAVSGIFMRQRKNASYVWKFFRRAPNDRFVVVCQECQARVRLGKENGCGKVGTSAMRKHMEVHHSNLIPQQRCVTDFATASAASKGAVEGSTADQMYHSPGGQSSSSASLMCHQVTMEESFCLKAPFGASSHQAAHYTCGVAVYIAEAMLPFSTVEERSFIELCATFAPRWKVPSGQYFAKKAVPCLVEDIKAAVRRGMRGAVGRVVHFTSGMWTSNQDTSYLCVTAHWVGCNAVGALEHWDAALVLEPLTQRPIAKSLASRLRSVVEEWLSPLDLRLGSVTTNNGGSDYLKAFQNMAFCHIRCTAHCLNLVVTAALRLAPACVTEVVDLACKIVSHFHHSSSAQEALRMIQVRRGLPQHRHHQEVCTQWNSTLHMLQRLCEQKEAINEYLQEKDYSDLHVRPDQWILMHNIADLLYAFDECMGLLSHSDATLGTVLPVIHVITADVEEKIESFASGSVTSLSSVAFGNVVLEQLTKTKQLCAMSVSVTYHAATFLDPRFRDKIRIYLGERAEENYNAMHAYILEQTTLYCRERAASMRCAGTVLGEEISSQDRLLFERALQNSQSSVFSRGVLKLGLCGPTPRVVRQRAFLEQEPEVSARQELEAYIGDDIPVEFLLPDSNPLHYWEAKCGVWPCLSSVAISTLACPPTSVSSERLFSISGSSVTKLRARLSPATVSTLSFVRSNRKWIPSEHCPPECIGDDYAPSQWANTTVATNSADEGEDAASIILELFVPDEASCGVEEDM</sequence>
<keyword evidence="9" id="KW-0539">Nucleus</keyword>
<dbReference type="SMART" id="SM00614">
    <property type="entry name" value="ZnF_BED"/>
    <property type="match status" value="1"/>
</dbReference>
<dbReference type="InterPro" id="IPR003656">
    <property type="entry name" value="Znf_BED"/>
</dbReference>
<feature type="region of interest" description="Disordered" evidence="11">
    <location>
        <begin position="446"/>
        <end position="476"/>
    </location>
</feature>
<dbReference type="RefSeq" id="XP_054834877.1">
    <property type="nucleotide sequence ID" value="XM_054978902.1"/>
</dbReference>
<evidence type="ECO:0000256" key="6">
    <source>
        <dbReference type="ARBA" id="ARBA00023015"/>
    </source>
</evidence>
<name>A0AA97JBA3_EUBMA</name>
<organism evidence="15 17">
    <name type="scientific">Eublepharis macularius</name>
    <name type="common">Leopard gecko</name>
    <name type="synonym">Cyrtodactylus macularius</name>
    <dbReference type="NCBI Taxonomy" id="481883"/>
    <lineage>
        <taxon>Eukaryota</taxon>
        <taxon>Metazoa</taxon>
        <taxon>Chordata</taxon>
        <taxon>Craniata</taxon>
        <taxon>Vertebrata</taxon>
        <taxon>Euteleostomi</taxon>
        <taxon>Lepidosauria</taxon>
        <taxon>Squamata</taxon>
        <taxon>Bifurcata</taxon>
        <taxon>Gekkota</taxon>
        <taxon>Eublepharidae</taxon>
        <taxon>Eublepharinae</taxon>
        <taxon>Eublepharis</taxon>
    </lineage>
</organism>
<dbReference type="GO" id="GO:0046983">
    <property type="term" value="F:protein dimerization activity"/>
    <property type="evidence" value="ECO:0007669"/>
    <property type="project" value="InterPro"/>
</dbReference>
<evidence type="ECO:0000256" key="5">
    <source>
        <dbReference type="ARBA" id="ARBA00022833"/>
    </source>
</evidence>
<dbReference type="PROSITE" id="PS50157">
    <property type="entry name" value="ZINC_FINGER_C2H2_2"/>
    <property type="match status" value="3"/>
</dbReference>